<dbReference type="Pfam" id="PF00132">
    <property type="entry name" value="Hexapep"/>
    <property type="match status" value="2"/>
</dbReference>
<dbReference type="EC" id="2.3.1.129" evidence="7"/>
<keyword evidence="1" id="KW-0444">Lipid biosynthesis</keyword>
<dbReference type="Gene3D" id="2.160.10.10">
    <property type="entry name" value="Hexapeptide repeat proteins"/>
    <property type="match status" value="1"/>
</dbReference>
<dbReference type="EMBL" id="JACHIG010000003">
    <property type="protein sequence ID" value="MBB5032340.1"/>
    <property type="molecule type" value="Genomic_DNA"/>
</dbReference>
<keyword evidence="4" id="KW-0443">Lipid metabolism</keyword>
<keyword evidence="3 7" id="KW-0808">Transferase</keyword>
<dbReference type="GO" id="GO:0016020">
    <property type="term" value="C:membrane"/>
    <property type="evidence" value="ECO:0007669"/>
    <property type="project" value="GOC"/>
</dbReference>
<gene>
    <name evidence="7" type="ORF">HNQ65_001917</name>
</gene>
<keyword evidence="5 7" id="KW-0012">Acyltransferase</keyword>
<dbReference type="InterPro" id="IPR011004">
    <property type="entry name" value="Trimer_LpxA-like_sf"/>
</dbReference>
<dbReference type="PANTHER" id="PTHR43480:SF1">
    <property type="entry name" value="ACYL-[ACYL-CARRIER-PROTEIN]--UDP-N-ACETYLGLUCOSAMINE O-ACYLTRANSFERASE, MITOCHONDRIAL-RELATED"/>
    <property type="match status" value="1"/>
</dbReference>
<dbReference type="Proteomes" id="UP000590740">
    <property type="component" value="Unassembled WGS sequence"/>
</dbReference>
<organism evidence="7 8">
    <name type="scientific">Prosthecobacter vanneervenii</name>
    <dbReference type="NCBI Taxonomy" id="48466"/>
    <lineage>
        <taxon>Bacteria</taxon>
        <taxon>Pseudomonadati</taxon>
        <taxon>Verrucomicrobiota</taxon>
        <taxon>Verrucomicrobiia</taxon>
        <taxon>Verrucomicrobiales</taxon>
        <taxon>Verrucomicrobiaceae</taxon>
        <taxon>Prosthecobacter</taxon>
    </lineage>
</organism>
<keyword evidence="8" id="KW-1185">Reference proteome</keyword>
<feature type="domain" description="UDP N-acetylglucosamine O-acyltransferase C-terminal" evidence="6">
    <location>
        <begin position="174"/>
        <end position="254"/>
    </location>
</feature>
<reference evidence="7 8" key="1">
    <citation type="submission" date="2020-08" db="EMBL/GenBank/DDBJ databases">
        <title>Genomic Encyclopedia of Type Strains, Phase IV (KMG-IV): sequencing the most valuable type-strain genomes for metagenomic binning, comparative biology and taxonomic classification.</title>
        <authorList>
            <person name="Goeker M."/>
        </authorList>
    </citation>
    <scope>NUCLEOTIDE SEQUENCE [LARGE SCALE GENOMIC DNA]</scope>
    <source>
        <strain evidence="7 8">DSM 12252</strain>
    </source>
</reference>
<keyword evidence="2" id="KW-0441">Lipid A biosynthesis</keyword>
<name>A0A7W7YAM4_9BACT</name>
<accession>A0A7W7YAM4</accession>
<dbReference type="NCBIfam" id="NF003657">
    <property type="entry name" value="PRK05289.1"/>
    <property type="match status" value="1"/>
</dbReference>
<dbReference type="InterPro" id="IPR029098">
    <property type="entry name" value="Acetyltransf_C"/>
</dbReference>
<evidence type="ECO:0000256" key="4">
    <source>
        <dbReference type="ARBA" id="ARBA00023098"/>
    </source>
</evidence>
<evidence type="ECO:0000256" key="5">
    <source>
        <dbReference type="ARBA" id="ARBA00023315"/>
    </source>
</evidence>
<dbReference type="AlphaFoldDB" id="A0A7W7YAM4"/>
<sequence length="263" mass="27924">MIHKTALIDPSAQIDPSVEIGPYVVIEGAAEVGPGCKIEAHAQLVGHVVVGEGTRIGRGAVIGGEPQDLGFDPATQSSVILGKKNVIREHVTIHRGSKPGSATRIGDSNFLMVGSHLAHDVVMGDRNILANGVLLAGHIHVGNNTFMGGGAVFHQFLRIGDYCVVQGNGSFSKDIPHYCAAQRVNRITGLNVIGLRRQGFTSEERGAIKELFRLLFCGGMNLGQALESAAAREWPEKAARLLQFVQAPSKKGVCPVRLGRGDD</sequence>
<dbReference type="InterPro" id="IPR001451">
    <property type="entry name" value="Hexapep"/>
</dbReference>
<dbReference type="Pfam" id="PF13720">
    <property type="entry name" value="Acetyltransf_11"/>
    <property type="match status" value="1"/>
</dbReference>
<proteinExistence type="predicted"/>
<evidence type="ECO:0000313" key="7">
    <source>
        <dbReference type="EMBL" id="MBB5032340.1"/>
    </source>
</evidence>
<dbReference type="PIRSF" id="PIRSF000456">
    <property type="entry name" value="UDP-GlcNAc_acltr"/>
    <property type="match status" value="1"/>
</dbReference>
<dbReference type="InterPro" id="IPR037157">
    <property type="entry name" value="Acetyltransf_C_sf"/>
</dbReference>
<dbReference type="NCBIfam" id="TIGR01852">
    <property type="entry name" value="lipid_A_lpxA"/>
    <property type="match status" value="1"/>
</dbReference>
<dbReference type="RefSeq" id="WP_184339269.1">
    <property type="nucleotide sequence ID" value="NZ_JACHIG010000003.1"/>
</dbReference>
<dbReference type="SUPFAM" id="SSF51161">
    <property type="entry name" value="Trimeric LpxA-like enzymes"/>
    <property type="match status" value="1"/>
</dbReference>
<dbReference type="GO" id="GO:0009245">
    <property type="term" value="P:lipid A biosynthetic process"/>
    <property type="evidence" value="ECO:0007669"/>
    <property type="project" value="UniProtKB-KW"/>
</dbReference>
<evidence type="ECO:0000313" key="8">
    <source>
        <dbReference type="Proteomes" id="UP000590740"/>
    </source>
</evidence>
<dbReference type="PANTHER" id="PTHR43480">
    <property type="entry name" value="ACYL-[ACYL-CARRIER-PROTEIN]--UDP-N-ACETYLGLUCOSAMINE O-ACYLTRANSFERASE"/>
    <property type="match status" value="1"/>
</dbReference>
<comment type="caution">
    <text evidence="7">The sequence shown here is derived from an EMBL/GenBank/DDBJ whole genome shotgun (WGS) entry which is preliminary data.</text>
</comment>
<dbReference type="Gene3D" id="1.20.1180.10">
    <property type="entry name" value="Udp N-acetylglucosamine O-acyltransferase, C-terminal domain"/>
    <property type="match status" value="1"/>
</dbReference>
<evidence type="ECO:0000256" key="2">
    <source>
        <dbReference type="ARBA" id="ARBA00022556"/>
    </source>
</evidence>
<protein>
    <submittedName>
        <fullName evidence="7">UDP-N-acetylglucosamine acyltransferase</fullName>
        <ecNumber evidence="7">2.3.1.129</ecNumber>
    </submittedName>
</protein>
<evidence type="ECO:0000256" key="1">
    <source>
        <dbReference type="ARBA" id="ARBA00022516"/>
    </source>
</evidence>
<dbReference type="GO" id="GO:0008780">
    <property type="term" value="F:acyl-[acyl-carrier-protein]-UDP-N-acetylglucosamine O-acyltransferase activity"/>
    <property type="evidence" value="ECO:0007669"/>
    <property type="project" value="UniProtKB-EC"/>
</dbReference>
<dbReference type="InterPro" id="IPR010137">
    <property type="entry name" value="Lipid_A_LpxA"/>
</dbReference>
<evidence type="ECO:0000259" key="6">
    <source>
        <dbReference type="Pfam" id="PF13720"/>
    </source>
</evidence>
<evidence type="ECO:0000256" key="3">
    <source>
        <dbReference type="ARBA" id="ARBA00022679"/>
    </source>
</evidence>